<evidence type="ECO:0000313" key="9">
    <source>
        <dbReference type="EMBL" id="KGF16250.1"/>
    </source>
</evidence>
<dbReference type="RefSeq" id="WP_035122573.1">
    <property type="nucleotide sequence ID" value="NZ_JRNE01000057.1"/>
</dbReference>
<feature type="binding site" evidence="5">
    <location>
        <begin position="97"/>
        <end position="98"/>
    </location>
    <ligand>
        <name>substrate</name>
    </ligand>
</feature>
<feature type="domain" description="Asparaginase/glutaminase C-terminal" evidence="8">
    <location>
        <begin position="202"/>
        <end position="311"/>
    </location>
</feature>
<dbReference type="SUPFAM" id="SSF53774">
    <property type="entry name" value="Glutaminase/Asparaginase"/>
    <property type="match status" value="1"/>
</dbReference>
<dbReference type="PANTHER" id="PTHR11707:SF28">
    <property type="entry name" value="60 KDA LYSOPHOSPHOLIPASE"/>
    <property type="match status" value="1"/>
</dbReference>
<dbReference type="SMART" id="SM00870">
    <property type="entry name" value="Asparaginase"/>
    <property type="match status" value="1"/>
</dbReference>
<evidence type="ECO:0000256" key="3">
    <source>
        <dbReference type="ARBA" id="ARBA00022801"/>
    </source>
</evidence>
<dbReference type="PROSITE" id="PS51732">
    <property type="entry name" value="ASN_GLN_ASE_3"/>
    <property type="match status" value="1"/>
</dbReference>
<evidence type="ECO:0000256" key="4">
    <source>
        <dbReference type="PIRSR" id="PIRSR001220-1"/>
    </source>
</evidence>
<feature type="binding site" evidence="5">
    <location>
        <position position="64"/>
    </location>
    <ligand>
        <name>substrate</name>
    </ligand>
</feature>
<feature type="active site" evidence="6">
    <location>
        <position position="19"/>
    </location>
</feature>
<dbReference type="InterPro" id="IPR040919">
    <property type="entry name" value="Asparaginase_C"/>
</dbReference>
<accession>A0A095Y1D5</accession>
<dbReference type="InterPro" id="IPR004550">
    <property type="entry name" value="AsnASE_II"/>
</dbReference>
<dbReference type="InterPro" id="IPR027474">
    <property type="entry name" value="L-asparaginase_N"/>
</dbReference>
<dbReference type="PIRSF" id="PIRSF001220">
    <property type="entry name" value="L-ASNase_gatD"/>
    <property type="match status" value="1"/>
</dbReference>
<evidence type="ECO:0000259" key="7">
    <source>
        <dbReference type="Pfam" id="PF00710"/>
    </source>
</evidence>
<dbReference type="Gene3D" id="3.40.50.1170">
    <property type="entry name" value="L-asparaginase, N-terminal domain"/>
    <property type="match status" value="1"/>
</dbReference>
<organism evidence="9 10">
    <name type="scientific">Corynebacterium freneyi DNF00450</name>
    <dbReference type="NCBI Taxonomy" id="1287475"/>
    <lineage>
        <taxon>Bacteria</taxon>
        <taxon>Bacillati</taxon>
        <taxon>Actinomycetota</taxon>
        <taxon>Actinomycetes</taxon>
        <taxon>Mycobacteriales</taxon>
        <taxon>Corynebacteriaceae</taxon>
        <taxon>Corynebacterium</taxon>
    </lineage>
</organism>
<dbReference type="PRINTS" id="PR00139">
    <property type="entry name" value="ASNGLNASE"/>
</dbReference>
<comment type="similarity">
    <text evidence="1">Belongs to the asparaginase 1 family.</text>
</comment>
<comment type="caution">
    <text evidence="9">The sequence shown here is derived from an EMBL/GenBank/DDBJ whole genome shotgun (WGS) entry which is preliminary data.</text>
</comment>
<dbReference type="Gene3D" id="3.40.50.40">
    <property type="match status" value="1"/>
</dbReference>
<feature type="active site" description="O-isoaspartyl threonine intermediate" evidence="4">
    <location>
        <position position="19"/>
    </location>
</feature>
<dbReference type="InterPro" id="IPR036152">
    <property type="entry name" value="Asp/glu_Ase-like_sf"/>
</dbReference>
<dbReference type="SFLD" id="SFLDS00057">
    <property type="entry name" value="Glutaminase/Asparaginase"/>
    <property type="match status" value="1"/>
</dbReference>
<evidence type="ECO:0000256" key="2">
    <source>
        <dbReference type="ARBA" id="ARBA00012920"/>
    </source>
</evidence>
<dbReference type="EC" id="3.5.1.1" evidence="2"/>
<feature type="domain" description="L-asparaginase N-terminal" evidence="7">
    <location>
        <begin position="10"/>
        <end position="181"/>
    </location>
</feature>
<dbReference type="GO" id="GO:0006528">
    <property type="term" value="P:asparagine metabolic process"/>
    <property type="evidence" value="ECO:0007669"/>
    <property type="project" value="InterPro"/>
</dbReference>
<dbReference type="PANTHER" id="PTHR11707">
    <property type="entry name" value="L-ASPARAGINASE"/>
    <property type="match status" value="1"/>
</dbReference>
<dbReference type="PIRSF" id="PIRSF500176">
    <property type="entry name" value="L_ASNase"/>
    <property type="match status" value="1"/>
</dbReference>
<dbReference type="AlphaFoldDB" id="A0A095Y1D5"/>
<evidence type="ECO:0000256" key="6">
    <source>
        <dbReference type="PROSITE-ProRule" id="PRU10099"/>
    </source>
</evidence>
<evidence type="ECO:0000313" key="10">
    <source>
        <dbReference type="Proteomes" id="UP000029548"/>
    </source>
</evidence>
<dbReference type="PROSITE" id="PS00144">
    <property type="entry name" value="ASN_GLN_ASE_1"/>
    <property type="match status" value="1"/>
</dbReference>
<dbReference type="EMBL" id="JRNE01000057">
    <property type="protein sequence ID" value="KGF16250.1"/>
    <property type="molecule type" value="Genomic_DNA"/>
</dbReference>
<gene>
    <name evidence="9" type="ORF">HMPREF1650_07995</name>
</gene>
<dbReference type="InterPro" id="IPR006034">
    <property type="entry name" value="Asparaginase/glutaminase-like"/>
</dbReference>
<evidence type="ECO:0000256" key="5">
    <source>
        <dbReference type="PIRSR" id="PIRSR001220-2"/>
    </source>
</evidence>
<dbReference type="eggNOG" id="COG0252">
    <property type="taxonomic scope" value="Bacteria"/>
</dbReference>
<evidence type="ECO:0000256" key="1">
    <source>
        <dbReference type="ARBA" id="ARBA00010518"/>
    </source>
</evidence>
<keyword evidence="3" id="KW-0378">Hydrolase</keyword>
<dbReference type="GO" id="GO:0004067">
    <property type="term" value="F:asparaginase activity"/>
    <property type="evidence" value="ECO:0007669"/>
    <property type="project" value="UniProtKB-UniRule"/>
</dbReference>
<dbReference type="InterPro" id="IPR020827">
    <property type="entry name" value="Asparaginase/glutaminase_AS1"/>
</dbReference>
<reference evidence="9 10" key="1">
    <citation type="submission" date="2014-07" db="EMBL/GenBank/DDBJ databases">
        <authorList>
            <person name="McCorrison J."/>
            <person name="Sanka R."/>
            <person name="Torralba M."/>
            <person name="Gillis M."/>
            <person name="Haft D.H."/>
            <person name="Methe B."/>
            <person name="Sutton G."/>
            <person name="Nelson K.E."/>
        </authorList>
    </citation>
    <scope>NUCLEOTIDE SEQUENCE [LARGE SCALE GENOMIC DNA]</scope>
    <source>
        <strain evidence="9 10">DNF00450</strain>
    </source>
</reference>
<name>A0A095Y1D5_9CORY</name>
<dbReference type="InterPro" id="IPR027473">
    <property type="entry name" value="L-asparaginase_C"/>
</dbReference>
<dbReference type="Pfam" id="PF17763">
    <property type="entry name" value="Asparaginase_C"/>
    <property type="match status" value="1"/>
</dbReference>
<protein>
    <recommendedName>
        <fullName evidence="2">asparaginase</fullName>
        <ecNumber evidence="2">3.5.1.1</ecNumber>
    </recommendedName>
</protein>
<dbReference type="Proteomes" id="UP000029548">
    <property type="component" value="Unassembled WGS sequence"/>
</dbReference>
<proteinExistence type="inferred from homology"/>
<dbReference type="CDD" id="cd08964">
    <property type="entry name" value="L-asparaginase_II"/>
    <property type="match status" value="1"/>
</dbReference>
<dbReference type="InterPro" id="IPR037152">
    <property type="entry name" value="L-asparaginase_N_sf"/>
</dbReference>
<sequence>MSDTDATPARLVVLATGGTIACTSDRQGHLLPTLDGESLVRPIADRFPAGSVDIEVREVAHLDSASMTLAEVDELNAAIHEVFADPSVDGIVVTHGTDSMEETAMAVDVFHADERPVVFTGAQKPADHPEADGPNNLFEAMVVAMDASARGIGVLIVFGHAVLPVRGAVKWHTTDELGFATNAPEDPVRPAPLPLKKLSDVRVDIIAAHAGSDGTFVDAAVDAGAAGLVVEGMGAGNVGTDMAAAIGRALEADIPVVMCTRVPRGDVHGSYGGAGGGAALAARGVVGSGCVHAPQARIILAAAIAAGVHPQTLF</sequence>
<evidence type="ECO:0000259" key="8">
    <source>
        <dbReference type="Pfam" id="PF17763"/>
    </source>
</evidence>
<dbReference type="Pfam" id="PF00710">
    <property type="entry name" value="Asparaginase"/>
    <property type="match status" value="1"/>
</dbReference>